<dbReference type="GO" id="GO:0016787">
    <property type="term" value="F:hydrolase activity"/>
    <property type="evidence" value="ECO:0007669"/>
    <property type="project" value="UniProtKB-KW"/>
</dbReference>
<dbReference type="InterPro" id="IPR029058">
    <property type="entry name" value="AB_hydrolase_fold"/>
</dbReference>
<comment type="caution">
    <text evidence="2">The sequence shown here is derived from an EMBL/GenBank/DDBJ whole genome shotgun (WGS) entry which is preliminary data.</text>
</comment>
<dbReference type="Pfam" id="PF02129">
    <property type="entry name" value="Peptidase_S15"/>
    <property type="match status" value="1"/>
</dbReference>
<evidence type="ECO:0000313" key="3">
    <source>
        <dbReference type="Proteomes" id="UP001258315"/>
    </source>
</evidence>
<evidence type="ECO:0000259" key="1">
    <source>
        <dbReference type="Pfam" id="PF02129"/>
    </source>
</evidence>
<dbReference type="InterPro" id="IPR000383">
    <property type="entry name" value="Xaa-Pro-like_dom"/>
</dbReference>
<protein>
    <submittedName>
        <fullName evidence="2">Dienelactone hydrolase</fullName>
    </submittedName>
</protein>
<dbReference type="Proteomes" id="UP001258315">
    <property type="component" value="Unassembled WGS sequence"/>
</dbReference>
<gene>
    <name evidence="2" type="ORF">QE417_004510</name>
</gene>
<dbReference type="PANTHER" id="PTHR47751:SF2">
    <property type="entry name" value="DLTD N-TERMINAL DOMAIN PROTEIN (AFU_ORTHOLOGUE AFUA_8G00380)-RELATED"/>
    <property type="match status" value="1"/>
</dbReference>
<dbReference type="Gene3D" id="1.10.10.800">
    <property type="match status" value="1"/>
</dbReference>
<dbReference type="InterPro" id="IPR051411">
    <property type="entry name" value="Polyketide_trans_af380"/>
</dbReference>
<dbReference type="Gene3D" id="3.40.50.1820">
    <property type="entry name" value="alpha/beta hydrolase"/>
    <property type="match status" value="1"/>
</dbReference>
<name>A0ABU3H088_9SPHI</name>
<reference evidence="3" key="1">
    <citation type="submission" date="2023-07" db="EMBL/GenBank/DDBJ databases">
        <title>Functional and genomic diversity of the sorghum phyllosphere microbiome.</title>
        <authorList>
            <person name="Shade A."/>
        </authorList>
    </citation>
    <scope>NUCLEOTIDE SEQUENCE [LARGE SCALE GENOMIC DNA]</scope>
    <source>
        <strain evidence="3">SORGH_AS_0422</strain>
    </source>
</reference>
<accession>A0ABU3H088</accession>
<keyword evidence="3" id="KW-1185">Reference proteome</keyword>
<keyword evidence="2" id="KW-0378">Hydrolase</keyword>
<sequence>MQTTTETIRFKSEGINCAGTIYKPEGHGPFPAVLMSHGFGAVRAMRNIPEVGQLLAEAGILALAIDFRFLGDSEGFPRQQVLPNAQRQDLRNAISYLETRSDVNKDKIGLWGTSFSGGQSIRVAAFDRRIKALVAQVPATDLFRQIRYEAPEAQQKILQDAIDKERARHFAGEEPHTMKLADQEGSPSVFGVESLDWATRNEAEHASFYNAVTITSLEEAIQTAPGDYIAAVSPTPFLVIMAEPDKTVVITLTEKAFKQAQQPKKLIRYQGLHYDVYDRPEILKMASEAARDWFVEHLSV</sequence>
<dbReference type="SUPFAM" id="SSF53474">
    <property type="entry name" value="alpha/beta-Hydrolases"/>
    <property type="match status" value="1"/>
</dbReference>
<organism evidence="2 3">
    <name type="scientific">Mucilaginibacter terrae</name>
    <dbReference type="NCBI Taxonomy" id="1955052"/>
    <lineage>
        <taxon>Bacteria</taxon>
        <taxon>Pseudomonadati</taxon>
        <taxon>Bacteroidota</taxon>
        <taxon>Sphingobacteriia</taxon>
        <taxon>Sphingobacteriales</taxon>
        <taxon>Sphingobacteriaceae</taxon>
        <taxon>Mucilaginibacter</taxon>
    </lineage>
</organism>
<proteinExistence type="predicted"/>
<evidence type="ECO:0000313" key="2">
    <source>
        <dbReference type="EMBL" id="MDT3405438.1"/>
    </source>
</evidence>
<dbReference type="EMBL" id="JAVLVU010000001">
    <property type="protein sequence ID" value="MDT3405438.1"/>
    <property type="molecule type" value="Genomic_DNA"/>
</dbReference>
<dbReference type="RefSeq" id="WP_311953985.1">
    <property type="nucleotide sequence ID" value="NZ_JAVLVU010000001.1"/>
</dbReference>
<dbReference type="PANTHER" id="PTHR47751">
    <property type="entry name" value="SUPERFAMILY HYDROLASE, PUTATIVE (AFU_ORTHOLOGUE AFUA_2G16580)-RELATED"/>
    <property type="match status" value="1"/>
</dbReference>
<feature type="domain" description="Xaa-Pro dipeptidyl-peptidase-like" evidence="1">
    <location>
        <begin position="15"/>
        <end position="274"/>
    </location>
</feature>